<evidence type="ECO:0000313" key="1">
    <source>
        <dbReference type="Proteomes" id="UP000095287"/>
    </source>
</evidence>
<evidence type="ECO:0000313" key="2">
    <source>
        <dbReference type="WBParaSite" id="L893_g24471.t1"/>
    </source>
</evidence>
<sequence>MRRIRNDPDVRLSTVMRLSKMDVLGIVLCALLLDQVAGQHLLDHARIIAPPSCSDAQMTELHDNFFLTLTNRGFIPVKIGGHSLKQMNDWVDHVLEEEHQRHPRGTSEHTLIRLFYVNETTMAFLRYPDLARRNEDGFDRAVSYWITHTRGSDFGRFIPFPPENRWTKIGSAYDEKEWICQSFGESPRRICNPENLIYSLENGWFTFSQHEQSSRLSTSMVSSRDNQFAVTQKRCETPGCVFVSGARDGQWLHPYRYVTQLNIHGKPSDFSEDSFKEQYNSVLDRKDRKEVHLQKDLQTEKLCLLRRYKQELDEVPETFLLSSVAKTLIIAYGKGTQFGEDYINAGGSTFLSPVFVAFLLCIR</sequence>
<organism evidence="1 2">
    <name type="scientific">Steinernema glaseri</name>
    <dbReference type="NCBI Taxonomy" id="37863"/>
    <lineage>
        <taxon>Eukaryota</taxon>
        <taxon>Metazoa</taxon>
        <taxon>Ecdysozoa</taxon>
        <taxon>Nematoda</taxon>
        <taxon>Chromadorea</taxon>
        <taxon>Rhabditida</taxon>
        <taxon>Tylenchina</taxon>
        <taxon>Panagrolaimomorpha</taxon>
        <taxon>Strongyloidoidea</taxon>
        <taxon>Steinernematidae</taxon>
        <taxon>Steinernema</taxon>
    </lineage>
</organism>
<protein>
    <submittedName>
        <fullName evidence="2">Heparan-sulfate 6-O-sulfotransferase</fullName>
    </submittedName>
</protein>
<dbReference type="WBParaSite" id="L893_g24471.t1">
    <property type="protein sequence ID" value="L893_g24471.t1"/>
    <property type="gene ID" value="L893_g24471"/>
</dbReference>
<reference evidence="2" key="1">
    <citation type="submission" date="2016-11" db="UniProtKB">
        <authorList>
            <consortium name="WormBaseParasite"/>
        </authorList>
    </citation>
    <scope>IDENTIFICATION</scope>
</reference>
<keyword evidence="1" id="KW-1185">Reference proteome</keyword>
<accession>A0A1I7ZA80</accession>
<name>A0A1I7ZA80_9BILA</name>
<dbReference type="Proteomes" id="UP000095287">
    <property type="component" value="Unplaced"/>
</dbReference>
<proteinExistence type="predicted"/>
<dbReference type="AlphaFoldDB" id="A0A1I7ZA80"/>